<dbReference type="GO" id="GO:0006002">
    <property type="term" value="P:fructose 6-phosphate metabolic process"/>
    <property type="evidence" value="ECO:0007669"/>
    <property type="project" value="InterPro"/>
</dbReference>
<dbReference type="AlphaFoldDB" id="A0A133MV90"/>
<dbReference type="Gene3D" id="3.40.50.460">
    <property type="entry name" value="Phosphofructokinase domain"/>
    <property type="match status" value="1"/>
</dbReference>
<comment type="cofactor">
    <cofactor evidence="1 6">
        <name>Mg(2+)</name>
        <dbReference type="ChEBI" id="CHEBI:18420"/>
    </cofactor>
</comment>
<keyword evidence="6" id="KW-0324">Glycolysis</keyword>
<comment type="function">
    <text evidence="6">Catalyzes the phosphorylation of D-fructose 6-phosphate, the first committing step of glycolysis. Uses inorganic phosphate (PPi) as phosphoryl donor instead of ATP like common ATP-dependent phosphofructokinases (ATP-PFKs), which renders the reaction reversible, and can thus function both in glycolysis and gluconeogenesis. Consistently, PPi-PFK can replace the enzymes of both the forward (ATP-PFK) and reverse (fructose-bisphosphatase (FBPase)) reactions.</text>
</comment>
<keyword evidence="6" id="KW-0963">Cytoplasm</keyword>
<keyword evidence="4 6" id="KW-0418">Kinase</keyword>
<comment type="subcellular location">
    <subcellularLocation>
        <location evidence="6">Cytoplasm</location>
    </subcellularLocation>
</comment>
<evidence type="ECO:0000256" key="4">
    <source>
        <dbReference type="ARBA" id="ARBA00022777"/>
    </source>
</evidence>
<reference evidence="8 9" key="1">
    <citation type="submission" date="2016-01" db="EMBL/GenBank/DDBJ databases">
        <authorList>
            <person name="Oliw E.H."/>
        </authorList>
    </citation>
    <scope>NUCLEOTIDE SEQUENCE [LARGE SCALE GENOMIC DNA]</scope>
    <source>
        <strain evidence="8 9">MJR7757A</strain>
    </source>
</reference>
<dbReference type="InterPro" id="IPR035966">
    <property type="entry name" value="PKF_sf"/>
</dbReference>
<evidence type="ECO:0000313" key="9">
    <source>
        <dbReference type="Proteomes" id="UP000070646"/>
    </source>
</evidence>
<name>A0A133MV90_CLOPF</name>
<dbReference type="Proteomes" id="UP000070646">
    <property type="component" value="Unassembled WGS sequence"/>
</dbReference>
<dbReference type="EC" id="2.7.1.90" evidence="6"/>
<accession>A0A133MV90</accession>
<comment type="caution">
    <text evidence="6">Lacks conserved residue(s) required for the propagation of feature annotation.</text>
</comment>
<feature type="domain" description="Phosphofructokinase" evidence="7">
    <location>
        <begin position="13"/>
        <end position="330"/>
    </location>
</feature>
<dbReference type="InterPro" id="IPR050929">
    <property type="entry name" value="PFKA"/>
</dbReference>
<evidence type="ECO:0000256" key="3">
    <source>
        <dbReference type="ARBA" id="ARBA00022723"/>
    </source>
</evidence>
<keyword evidence="2 6" id="KW-0808">Transferase</keyword>
<comment type="activity regulation">
    <text evidence="6">Non-allosteric.</text>
</comment>
<comment type="subunit">
    <text evidence="6">Homodimer.</text>
</comment>
<dbReference type="PATRIC" id="fig|1502.174.peg.2554"/>
<feature type="binding site" evidence="6">
    <location>
        <begin position="148"/>
        <end position="150"/>
    </location>
    <ligand>
        <name>substrate</name>
    </ligand>
</feature>
<dbReference type="PRINTS" id="PR00476">
    <property type="entry name" value="PHFRCTKINASE"/>
</dbReference>
<evidence type="ECO:0000256" key="5">
    <source>
        <dbReference type="ARBA" id="ARBA00022842"/>
    </source>
</evidence>
<sequence>MCIIKGEIFQMNCIIAQSGGPTSVINASVYGLVKANKKLNLYENVYGGLNGIEGILNKTIINLSELDDLQLERFKNSPASGLGSCRYKLKPLSESEDEYLKLLDILNSLNVKAFFYVGGNDSMDTTAKLNAFAKAKNIDIKFFGIPKTIDNDLMHTDHTPGFGSAAKFISTAVLETYLDSKVYTNNGIFIVETMGRDTGWLAAAGALSTINGTKCADLVYLPERAFSVQSFLTDVARIFKEKKHVYIVASEGLKDENGKFLTETASNDDSFGHAQLGGVGAYLKNLIIQASITNRVKSLELNTLQRCSMHASSKIDVNEAVMVGQAALEASVNSEGGYMVAIRRESSFPYKSSTFLIEADKIANNIKYFPSEWINEEGNNITEEGLAYLKPLISDFEDRDSLPLYHSFVL</sequence>
<dbReference type="InterPro" id="IPR000023">
    <property type="entry name" value="Phosphofructokinase_dom"/>
</dbReference>
<evidence type="ECO:0000256" key="1">
    <source>
        <dbReference type="ARBA" id="ARBA00001946"/>
    </source>
</evidence>
<feature type="site" description="Important for catalytic activity and substrate specificity; stabilizes the transition state when the phosphoryl donor is PPi; prevents ATP from binding by mimicking the alpha-phosphate group of ATP" evidence="6">
    <location>
        <position position="121"/>
    </location>
</feature>
<dbReference type="NCBIfam" id="NF010675">
    <property type="entry name" value="PRK14072.1"/>
    <property type="match status" value="1"/>
</dbReference>
<protein>
    <recommendedName>
        <fullName evidence="6">Pyrophosphate--fructose 6-phosphate 1-phosphotransferase</fullName>
        <ecNumber evidence="6">2.7.1.90</ecNumber>
    </recommendedName>
    <alternativeName>
        <fullName evidence="6">6-phosphofructokinase, pyrophosphate dependent</fullName>
    </alternativeName>
    <alternativeName>
        <fullName evidence="6">PPi-dependent phosphofructokinase</fullName>
        <shortName evidence="6">PPi-PFK</shortName>
    </alternativeName>
    <alternativeName>
        <fullName evidence="6">Pyrophosphate-dependent 6-phosphofructose-1-kinase</fullName>
    </alternativeName>
</protein>
<gene>
    <name evidence="6" type="primary">pfp</name>
    <name evidence="8" type="ORF">HMPREF3222_02536</name>
</gene>
<comment type="pathway">
    <text evidence="6">Carbohydrate degradation; glycolysis; D-glyceraldehyde 3-phosphate and glycerone phosphate from D-glucose: step 3/4.</text>
</comment>
<comment type="catalytic activity">
    <reaction evidence="6">
        <text>beta-D-fructose 6-phosphate + diphosphate = beta-D-fructose 1,6-bisphosphate + phosphate + H(+)</text>
        <dbReference type="Rhea" id="RHEA:13613"/>
        <dbReference type="ChEBI" id="CHEBI:15378"/>
        <dbReference type="ChEBI" id="CHEBI:32966"/>
        <dbReference type="ChEBI" id="CHEBI:33019"/>
        <dbReference type="ChEBI" id="CHEBI:43474"/>
        <dbReference type="ChEBI" id="CHEBI:57634"/>
        <dbReference type="EC" id="2.7.1.90"/>
    </reaction>
</comment>
<dbReference type="SUPFAM" id="SSF53784">
    <property type="entry name" value="Phosphofructokinase"/>
    <property type="match status" value="1"/>
</dbReference>
<proteinExistence type="inferred from homology"/>
<feature type="binding site" evidence="6">
    <location>
        <position position="120"/>
    </location>
    <ligand>
        <name>Mg(2+)</name>
        <dbReference type="ChEBI" id="CHEBI:18420"/>
        <note>catalytic</note>
    </ligand>
</feature>
<organism evidence="8 9">
    <name type="scientific">Clostridium perfringens</name>
    <dbReference type="NCBI Taxonomy" id="1502"/>
    <lineage>
        <taxon>Bacteria</taxon>
        <taxon>Bacillati</taxon>
        <taxon>Bacillota</taxon>
        <taxon>Clostridia</taxon>
        <taxon>Eubacteriales</taxon>
        <taxon>Clostridiaceae</taxon>
        <taxon>Clostridium</taxon>
    </lineage>
</organism>
<evidence type="ECO:0000256" key="2">
    <source>
        <dbReference type="ARBA" id="ARBA00022679"/>
    </source>
</evidence>
<dbReference type="Gene3D" id="3.40.50.450">
    <property type="match status" value="1"/>
</dbReference>
<dbReference type="InterPro" id="IPR011404">
    <property type="entry name" value="PPi-PFK"/>
</dbReference>
<feature type="binding site" evidence="6">
    <location>
        <begin position="194"/>
        <end position="196"/>
    </location>
    <ligand>
        <name>substrate</name>
    </ligand>
</feature>
<keyword evidence="3 6" id="KW-0479">Metal-binding</keyword>
<feature type="site" description="Important for catalytic activity; stabilizes the transition state when the phosphoryl donor is PPi" evidence="6">
    <location>
        <position position="147"/>
    </location>
</feature>
<evidence type="ECO:0000259" key="7">
    <source>
        <dbReference type="Pfam" id="PF00365"/>
    </source>
</evidence>
<dbReference type="EMBL" id="LRPU01000151">
    <property type="protein sequence ID" value="KXA07949.1"/>
    <property type="molecule type" value="Genomic_DNA"/>
</dbReference>
<dbReference type="Pfam" id="PF00365">
    <property type="entry name" value="PFK"/>
    <property type="match status" value="1"/>
</dbReference>
<feature type="binding site" evidence="6">
    <location>
        <position position="20"/>
    </location>
    <ligand>
        <name>diphosphate</name>
        <dbReference type="ChEBI" id="CHEBI:33019"/>
    </ligand>
</feature>
<dbReference type="InterPro" id="IPR022953">
    <property type="entry name" value="ATP_PFK"/>
</dbReference>
<dbReference type="GO" id="GO:0047334">
    <property type="term" value="F:diphosphate-fructose-6-phosphate 1-phosphotransferase activity"/>
    <property type="evidence" value="ECO:0007669"/>
    <property type="project" value="UniProtKB-EC"/>
</dbReference>
<feature type="binding site" evidence="6">
    <location>
        <position position="251"/>
    </location>
    <ligand>
        <name>substrate</name>
    </ligand>
</feature>
<keyword evidence="5 6" id="KW-0460">Magnesium</keyword>
<dbReference type="PANTHER" id="PTHR45770">
    <property type="entry name" value="ATP-DEPENDENT 6-PHOSPHOFRUCTOKINASE 1"/>
    <property type="match status" value="1"/>
</dbReference>
<dbReference type="PIRSF" id="PIRSF036483">
    <property type="entry name" value="PFK_XF0274"/>
    <property type="match status" value="1"/>
</dbReference>
<dbReference type="GO" id="GO:0046872">
    <property type="term" value="F:metal ion binding"/>
    <property type="evidence" value="ECO:0007669"/>
    <property type="project" value="UniProtKB-KW"/>
</dbReference>
<evidence type="ECO:0000313" key="8">
    <source>
        <dbReference type="EMBL" id="KXA07949.1"/>
    </source>
</evidence>
<dbReference type="UniPathway" id="UPA00109">
    <property type="reaction ID" value="UER00182"/>
</dbReference>
<dbReference type="GO" id="GO:0005737">
    <property type="term" value="C:cytoplasm"/>
    <property type="evidence" value="ECO:0007669"/>
    <property type="project" value="UniProtKB-SubCell"/>
</dbReference>
<dbReference type="HAMAP" id="MF_01978">
    <property type="entry name" value="Phosphofructokinase_II_B2"/>
    <property type="match status" value="1"/>
</dbReference>
<comment type="similarity">
    <text evidence="6">Belongs to the phosphofructokinase type A (PFKA) family. PPi-dependent PFK group II subfamily. Clade 'B2' sub-subfamily.</text>
</comment>
<evidence type="ECO:0000256" key="6">
    <source>
        <dbReference type="HAMAP-Rule" id="MF_01978"/>
    </source>
</evidence>
<comment type="caution">
    <text evidence="8">The sequence shown here is derived from an EMBL/GenBank/DDBJ whole genome shotgun (WGS) entry which is preliminary data.</text>
</comment>
<feature type="active site" description="Proton acceptor" evidence="6">
    <location>
        <position position="150"/>
    </location>
</feature>
<dbReference type="GO" id="GO:0003872">
    <property type="term" value="F:6-phosphofructokinase activity"/>
    <property type="evidence" value="ECO:0007669"/>
    <property type="project" value="UniProtKB-UniRule"/>
</dbReference>